<evidence type="ECO:0000313" key="3">
    <source>
        <dbReference type="Proteomes" id="UP000199600"/>
    </source>
</evidence>
<evidence type="ECO:0000256" key="1">
    <source>
        <dbReference type="SAM" id="MobiDB-lite"/>
    </source>
</evidence>
<accession>A0A1A8XYJ0</accession>
<dbReference type="Proteomes" id="UP000199600">
    <property type="component" value="Unassembled WGS sequence"/>
</dbReference>
<name>A0A1A8XYJ0_9RHOO</name>
<dbReference type="EMBL" id="FLQY01000270">
    <property type="protein sequence ID" value="SBT09752.1"/>
    <property type="molecule type" value="Genomic_DNA"/>
</dbReference>
<protein>
    <submittedName>
        <fullName evidence="2">Uncharacterized protein</fullName>
    </submittedName>
</protein>
<feature type="region of interest" description="Disordered" evidence="1">
    <location>
        <begin position="1"/>
        <end position="22"/>
    </location>
</feature>
<keyword evidence="3" id="KW-1185">Reference proteome</keyword>
<dbReference type="AlphaFoldDB" id="A0A1A8XYJ0"/>
<gene>
    <name evidence="2" type="ORF">PROAA_3410002</name>
</gene>
<evidence type="ECO:0000313" key="2">
    <source>
        <dbReference type="EMBL" id="SBT09752.1"/>
    </source>
</evidence>
<reference evidence="2 3" key="1">
    <citation type="submission" date="2016-06" db="EMBL/GenBank/DDBJ databases">
        <authorList>
            <person name="Kjaerup R.B."/>
            <person name="Dalgaard T.S."/>
            <person name="Juul-Madsen H.R."/>
        </authorList>
    </citation>
    <scope>NUCLEOTIDE SEQUENCE [LARGE SCALE GENOMIC DNA]</scope>
    <source>
        <strain evidence="2">2</strain>
    </source>
</reference>
<organism evidence="2 3">
    <name type="scientific">Candidatus Propionivibrio aalborgensis</name>
    <dbReference type="NCBI Taxonomy" id="1860101"/>
    <lineage>
        <taxon>Bacteria</taxon>
        <taxon>Pseudomonadati</taxon>
        <taxon>Pseudomonadota</taxon>
        <taxon>Betaproteobacteria</taxon>
        <taxon>Rhodocyclales</taxon>
        <taxon>Rhodocyclaceae</taxon>
        <taxon>Propionivibrio</taxon>
    </lineage>
</organism>
<proteinExistence type="predicted"/>
<sequence>MMRAQSGGGRDNADRATAPGALDRELNVTLNESEQGVILAEADVFTWMEFGAALANDDVSGEDHLPAIAFYAQTFRLRVTSVT</sequence>
<feature type="compositionally biased region" description="Gly residues" evidence="1">
    <location>
        <begin position="1"/>
        <end position="10"/>
    </location>
</feature>